<keyword evidence="3" id="KW-1185">Reference proteome</keyword>
<accession>A0A0M0JRJ9</accession>
<evidence type="ECO:0000313" key="2">
    <source>
        <dbReference type="EMBL" id="KOO29100.1"/>
    </source>
</evidence>
<feature type="region of interest" description="Disordered" evidence="1">
    <location>
        <begin position="349"/>
        <end position="369"/>
    </location>
</feature>
<dbReference type="AlphaFoldDB" id="A0A0M0JRJ9"/>
<gene>
    <name evidence="2" type="ORF">Ctob_011902</name>
</gene>
<dbReference type="SUPFAM" id="SSF56281">
    <property type="entry name" value="Metallo-hydrolase/oxidoreductase"/>
    <property type="match status" value="1"/>
</dbReference>
<dbReference type="InterPro" id="IPR036866">
    <property type="entry name" value="RibonucZ/Hydroxyglut_hydro"/>
</dbReference>
<reference evidence="3" key="1">
    <citation type="journal article" date="2015" name="PLoS Genet.">
        <title>Genome Sequence and Transcriptome Analyses of Chrysochromulina tobin: Metabolic Tools for Enhanced Algal Fitness in the Prominent Order Prymnesiales (Haptophyceae).</title>
        <authorList>
            <person name="Hovde B.T."/>
            <person name="Deodato C.R."/>
            <person name="Hunsperger H.M."/>
            <person name="Ryken S.A."/>
            <person name="Yost W."/>
            <person name="Jha R.K."/>
            <person name="Patterson J."/>
            <person name="Monnat R.J. Jr."/>
            <person name="Barlow S.B."/>
            <person name="Starkenburg S.R."/>
            <person name="Cattolico R.A."/>
        </authorList>
    </citation>
    <scope>NUCLEOTIDE SEQUENCE</scope>
    <source>
        <strain evidence="3">CCMP291</strain>
    </source>
</reference>
<sequence length="369" mass="39267">IERAHIPHSLECAVERGLYRYRYSIYGGAAGGVNSAIFVRIRQFRLPPPAAADGSPEQLVSQFALLLDAGGLCMPPEAIDEGDELLVLISHTHADHCSGIAALCSARDLRGCKTRIVLPAVGAEHVRRTLALSELLNDASGSTRYKVIIQPVITTAAEPAQASPLDGMEPAQASSLGDPLATGGGIVLRPLELGEWIAADGERIIVPFPTAELGKKVKQLKATLAPELLFEVEETIEFAYSGDTTSAFFRAPTSARALHAQLLLTEATFLCDAVTADDAPKRGHMHIDQIGDAARAGELEGLGALLLTHFSRRYSVGQIDEALNTRLPPSIRARTKALILAGFHTDGSKATGGPEIEPDAKSLVRSDSF</sequence>
<evidence type="ECO:0000256" key="1">
    <source>
        <dbReference type="SAM" id="MobiDB-lite"/>
    </source>
</evidence>
<evidence type="ECO:0000313" key="3">
    <source>
        <dbReference type="Proteomes" id="UP000037460"/>
    </source>
</evidence>
<dbReference type="Gene3D" id="3.60.15.10">
    <property type="entry name" value="Ribonuclease Z/Hydroxyacylglutathione hydrolase-like"/>
    <property type="match status" value="1"/>
</dbReference>
<dbReference type="PANTHER" id="PTHR46504:SF2">
    <property type="entry name" value="TRNASE Z TRZ1"/>
    <property type="match status" value="1"/>
</dbReference>
<dbReference type="EMBL" id="JWZX01002463">
    <property type="protein sequence ID" value="KOO29100.1"/>
    <property type="molecule type" value="Genomic_DNA"/>
</dbReference>
<proteinExistence type="predicted"/>
<dbReference type="PANTHER" id="PTHR46504">
    <property type="entry name" value="TRNASE Z TRZ1"/>
    <property type="match status" value="1"/>
</dbReference>
<name>A0A0M0JRJ9_9EUKA</name>
<protein>
    <submittedName>
        <fullName evidence="2">Nuclear ribonuclease z</fullName>
    </submittedName>
</protein>
<comment type="caution">
    <text evidence="2">The sequence shown here is derived from an EMBL/GenBank/DDBJ whole genome shotgun (WGS) entry which is preliminary data.</text>
</comment>
<organism evidence="2 3">
    <name type="scientific">Chrysochromulina tobinii</name>
    <dbReference type="NCBI Taxonomy" id="1460289"/>
    <lineage>
        <taxon>Eukaryota</taxon>
        <taxon>Haptista</taxon>
        <taxon>Haptophyta</taxon>
        <taxon>Prymnesiophyceae</taxon>
        <taxon>Prymnesiales</taxon>
        <taxon>Chrysochromulinaceae</taxon>
        <taxon>Chrysochromulina</taxon>
    </lineage>
</organism>
<feature type="non-terminal residue" evidence="2">
    <location>
        <position position="1"/>
    </location>
</feature>
<dbReference type="OrthoDB" id="527344at2759"/>
<feature type="compositionally biased region" description="Basic and acidic residues" evidence="1">
    <location>
        <begin position="358"/>
        <end position="369"/>
    </location>
</feature>
<dbReference type="Proteomes" id="UP000037460">
    <property type="component" value="Unassembled WGS sequence"/>
</dbReference>